<evidence type="ECO:0000313" key="3">
    <source>
        <dbReference type="Proteomes" id="UP000253507"/>
    </source>
</evidence>
<name>A0A367EU31_9ACTN</name>
<evidence type="ECO:0000256" key="1">
    <source>
        <dbReference type="SAM" id="MobiDB-lite"/>
    </source>
</evidence>
<organism evidence="2 3">
    <name type="scientific">Streptomyces reniochalinae</name>
    <dbReference type="NCBI Taxonomy" id="2250578"/>
    <lineage>
        <taxon>Bacteria</taxon>
        <taxon>Bacillati</taxon>
        <taxon>Actinomycetota</taxon>
        <taxon>Actinomycetes</taxon>
        <taxon>Kitasatosporales</taxon>
        <taxon>Streptomycetaceae</taxon>
        <taxon>Streptomyces</taxon>
    </lineage>
</organism>
<accession>A0A367EU31</accession>
<protein>
    <submittedName>
        <fullName evidence="2">Uncharacterized protein</fullName>
    </submittedName>
</protein>
<dbReference type="EMBL" id="QOIM01000026">
    <property type="protein sequence ID" value="RCG21618.1"/>
    <property type="molecule type" value="Genomic_DNA"/>
</dbReference>
<sequence length="96" mass="9982">MREAGRTFPGRLDALDAWTPPWRAQPAAEDVRPGRGSAGGRPAQLLAAYPATCDAMAELVGCEGTWHSSDPGSRGVALAARHRETACALEALPAAS</sequence>
<reference evidence="2 3" key="1">
    <citation type="submission" date="2018-06" db="EMBL/GenBank/DDBJ databases">
        <title>Streptomyces reniochalinae sp. nov. and Streptomyces diacarnus sp. nov. from marine sponges.</title>
        <authorList>
            <person name="Li L."/>
        </authorList>
    </citation>
    <scope>NUCLEOTIDE SEQUENCE [LARGE SCALE GENOMIC DNA]</scope>
    <source>
        <strain evidence="2 3">LHW50302</strain>
    </source>
</reference>
<evidence type="ECO:0000313" key="2">
    <source>
        <dbReference type="EMBL" id="RCG21618.1"/>
    </source>
</evidence>
<dbReference type="AlphaFoldDB" id="A0A367EU31"/>
<comment type="caution">
    <text evidence="2">The sequence shown here is derived from an EMBL/GenBank/DDBJ whole genome shotgun (WGS) entry which is preliminary data.</text>
</comment>
<feature type="region of interest" description="Disordered" evidence="1">
    <location>
        <begin position="1"/>
        <end position="39"/>
    </location>
</feature>
<keyword evidence="3" id="KW-1185">Reference proteome</keyword>
<proteinExistence type="predicted"/>
<gene>
    <name evidence="2" type="ORF">DQ392_07795</name>
</gene>
<dbReference type="Proteomes" id="UP000253507">
    <property type="component" value="Unassembled WGS sequence"/>
</dbReference>